<dbReference type="AlphaFoldDB" id="A0A9P2WR10"/>
<gene>
    <name evidence="2" type="ORF">TM51_09521</name>
</gene>
<protein>
    <submittedName>
        <fullName evidence="2">Uncharacterized protein</fullName>
    </submittedName>
</protein>
<reference evidence="2 3" key="1">
    <citation type="journal article" date="2013" name="Genome Announc.">
        <title>Draft Genome Sequence of the Lignocellulose Decomposer Thermobifida fusca Strain TM51.</title>
        <authorList>
            <person name="Toth A."/>
            <person name="Barna T."/>
            <person name="Nagy I."/>
            <person name="Horvath B."/>
            <person name="Nagy I."/>
            <person name="Tancsics A."/>
            <person name="Kriszt B."/>
            <person name="Baka E."/>
            <person name="Fekete C."/>
            <person name="Kukolya J."/>
        </authorList>
    </citation>
    <scope>NUCLEOTIDE SEQUENCE [LARGE SCALE GENOMIC DNA]</scope>
    <source>
        <strain evidence="2 3">TM51</strain>
    </source>
</reference>
<keyword evidence="1" id="KW-0175">Coiled coil</keyword>
<sequence length="133" mass="14233">MRRFQVRAHRRGAGWELHIEGVGAATAAKVTQAEAVARESIAAALGVPDDSFAVDVVVCLAPEIEAMIRQAREAARQAAQAQQEAARQARAVVARLHREGLNGREIAYCLGVTPQRVSQLLGGVGRQKAAKPF</sequence>
<evidence type="ECO:0000313" key="3">
    <source>
        <dbReference type="Proteomes" id="UP000014184"/>
    </source>
</evidence>
<accession>A0A9P2WR10</accession>
<dbReference type="EMBL" id="AOSG01000051">
    <property type="protein sequence ID" value="EOR71103.1"/>
    <property type="molecule type" value="Genomic_DNA"/>
</dbReference>
<organism evidence="2 3">
    <name type="scientific">Thermobifida fusca TM51</name>
    <dbReference type="NCBI Taxonomy" id="1169414"/>
    <lineage>
        <taxon>Bacteria</taxon>
        <taxon>Bacillati</taxon>
        <taxon>Actinomycetota</taxon>
        <taxon>Actinomycetes</taxon>
        <taxon>Streptosporangiales</taxon>
        <taxon>Nocardiopsidaceae</taxon>
        <taxon>Thermobifida</taxon>
    </lineage>
</organism>
<evidence type="ECO:0000313" key="2">
    <source>
        <dbReference type="EMBL" id="EOR71103.1"/>
    </source>
</evidence>
<proteinExistence type="predicted"/>
<dbReference type="Proteomes" id="UP000014184">
    <property type="component" value="Unassembled WGS sequence"/>
</dbReference>
<name>A0A9P2WR10_THEFU</name>
<feature type="coiled-coil region" evidence="1">
    <location>
        <begin position="64"/>
        <end position="99"/>
    </location>
</feature>
<dbReference type="RefSeq" id="WP_011292273.1">
    <property type="nucleotide sequence ID" value="NZ_AOSG01000051.1"/>
</dbReference>
<keyword evidence="3" id="KW-1185">Reference proteome</keyword>
<comment type="caution">
    <text evidence="2">The sequence shown here is derived from an EMBL/GenBank/DDBJ whole genome shotgun (WGS) entry which is preliminary data.</text>
</comment>
<evidence type="ECO:0000256" key="1">
    <source>
        <dbReference type="SAM" id="Coils"/>
    </source>
</evidence>